<feature type="compositionally biased region" description="Basic residues" evidence="1">
    <location>
        <begin position="1"/>
        <end position="16"/>
    </location>
</feature>
<reference evidence="2 3" key="2">
    <citation type="journal article" date="2015" name="Eukaryot. Cell">
        <title>Asexual propagation of a virulent clone complex in a human and feline outbreak of sporotrichosis.</title>
        <authorList>
            <person name="Teixeira Mde M."/>
            <person name="Rodrigues A.M."/>
            <person name="Tsui C.K."/>
            <person name="de Almeida L.G."/>
            <person name="Van Diepeningen A.D."/>
            <person name="van den Ende B.G."/>
            <person name="Fernandes G.F."/>
            <person name="Kano R."/>
            <person name="Hamelin R.C."/>
            <person name="Lopes-Bezerra L.M."/>
            <person name="Vasconcelos A.T."/>
            <person name="de Hoog S."/>
            <person name="de Camargo Z.P."/>
            <person name="Felipe M.S."/>
        </authorList>
    </citation>
    <scope>NUCLEOTIDE SEQUENCE [LARGE SCALE GENOMIC DNA]</scope>
    <source>
        <strain evidence="2 3">1099-18</strain>
    </source>
</reference>
<dbReference type="EMBL" id="AXCR01000012">
    <property type="protein sequence ID" value="KJR80186.1"/>
    <property type="molecule type" value="Genomic_DNA"/>
</dbReference>
<dbReference type="RefSeq" id="XP_016582862.1">
    <property type="nucleotide sequence ID" value="XM_016731657.1"/>
</dbReference>
<feature type="compositionally biased region" description="Polar residues" evidence="1">
    <location>
        <begin position="753"/>
        <end position="777"/>
    </location>
</feature>
<feature type="compositionally biased region" description="Polar residues" evidence="1">
    <location>
        <begin position="460"/>
        <end position="469"/>
    </location>
</feature>
<dbReference type="OrthoDB" id="4152802at2759"/>
<dbReference type="AlphaFoldDB" id="A0A0F2LWB2"/>
<evidence type="ECO:0000256" key="1">
    <source>
        <dbReference type="SAM" id="MobiDB-lite"/>
    </source>
</evidence>
<gene>
    <name evidence="2" type="ORF">SPSK_04897</name>
</gene>
<feature type="region of interest" description="Disordered" evidence="1">
    <location>
        <begin position="321"/>
        <end position="366"/>
    </location>
</feature>
<feature type="compositionally biased region" description="Polar residues" evidence="1">
    <location>
        <begin position="580"/>
        <end position="594"/>
    </location>
</feature>
<feature type="compositionally biased region" description="Polar residues" evidence="1">
    <location>
        <begin position="815"/>
        <end position="832"/>
    </location>
</feature>
<sequence length="1054" mass="114371">MALWLFKRKSRRKRGRASSPVDDFSAMPRSFTAPSGPVAAGPISSSPIRRRPSSRKHQRPEPNKLQRRIRTYSFESGRADNLEIGNAGTWKGAARRKPSIPSPPHANGGPLNGSASDGIGGNTAQIERNPTLHHSDSKRDGRQRMSRTKSSRRRKNADDRAREVKIKALSNPSNANDSYDFTPMRPAAETWSAGRPMKRETMKVAHPNSVAARYARKLPSDISLPMAESIDSAMSSDSDQVAFVISPFAALAPKPTLRYASQPRASAPGNGGGYVPARSISQKRKLSKPIPEATLRAHKRVDDLANDMNASDLRELMERDARRRDRRRVQDEERAARRLARQAEKHRLQQGHLQSEQPAGANSARPLAPVLRSSPELARGVLGREAVGLGPGTTSAVVTSAVRRESPTPPPPTPSERNSIMLEERPERDIDDPLPQGLRGDFSTPSAADRQDGADLPAVNSGSASNSRRIPSPVDMYHRPNSIPTAPVQFEPPESTPELTAPRQEAAALPARTPSMLRRLARIRRRMSSASSIKEDSETVAKTNATVARKPSNGGLVRRGSLTWGSLGALFRWRSRSKRTPQGQSSFANLSRDSMAAQSSIQRSLHNFDAVPHSHLRNPSQTLVEESSSFAAPETAAGMAGGHFASTASVNSSAKAARPTKPHPMKVTGLVPKRTLSRFREDLPDFLKSPPASRIQSPEVQEAVSPIQAQMVTQGAVYSSSPTQNSSFVNNSGDDESIILMPTGFHEAPQQPPSFDSTSMGHNSTTNGTRDTPTSWLQMEETEPSPEPQQSLSLASIDSEGSWLSGRTASRRRVSQMQPSLDSVSRSFQKTATHQHHRERSWPSNGSTHGQQPAVSPTEAELVSSAHGTVAVSSAQHMDDDESSIVLDDEYLSRLAHSSTGGGSRAIMQRESTGDMLPSSDDELDTVNGDGVDPRWGSVNEKRVDAAFVMSHRANLIQSREVLMTSFSDGEKGMDRSESPVDSPISPVSMASPISQTSSEFKEEEAGLQRATSVNLGRGHARHISAGSAKLLEITPSPRNSVDAKAGWSREPLF</sequence>
<feature type="compositionally biased region" description="Basic and acidic residues" evidence="1">
    <location>
        <begin position="321"/>
        <end position="347"/>
    </location>
</feature>
<name>A0A0F2LWB2_SPOSC</name>
<protein>
    <submittedName>
        <fullName evidence="2">Uncharacterized protein</fullName>
    </submittedName>
</protein>
<feature type="region of interest" description="Disordered" evidence="1">
    <location>
        <begin position="913"/>
        <end position="936"/>
    </location>
</feature>
<feature type="region of interest" description="Disordered" evidence="1">
    <location>
        <begin position="383"/>
        <end position="507"/>
    </location>
</feature>
<dbReference type="KEGG" id="ssck:SPSK_04897"/>
<reference evidence="2 3" key="1">
    <citation type="journal article" date="2014" name="BMC Genomics">
        <title>Comparative genomics of the major fungal agents of human and animal Sporotrichosis: Sporothrix schenckii and Sporothrix brasiliensis.</title>
        <authorList>
            <person name="Teixeira M.M."/>
            <person name="de Almeida L.G."/>
            <person name="Kubitschek-Barreira P."/>
            <person name="Alves F.L."/>
            <person name="Kioshima E.S."/>
            <person name="Abadio A.K."/>
            <person name="Fernandes L."/>
            <person name="Derengowski L.S."/>
            <person name="Ferreira K.S."/>
            <person name="Souza R.C."/>
            <person name="Ruiz J.C."/>
            <person name="de Andrade N.C."/>
            <person name="Paes H.C."/>
            <person name="Nicola A.M."/>
            <person name="Albuquerque P."/>
            <person name="Gerber A.L."/>
            <person name="Martins V.P."/>
            <person name="Peconick L.D."/>
            <person name="Neto A.V."/>
            <person name="Chaucanez C.B."/>
            <person name="Silva P.A."/>
            <person name="Cunha O.L."/>
            <person name="de Oliveira F.F."/>
            <person name="dos Santos T.C."/>
            <person name="Barros A.L."/>
            <person name="Soares M.A."/>
            <person name="de Oliveira L.M."/>
            <person name="Marini M.M."/>
            <person name="Villalobos-Duno H."/>
            <person name="Cunha M.M."/>
            <person name="de Hoog S."/>
            <person name="da Silveira J.F."/>
            <person name="Henrissat B."/>
            <person name="Nino-Vega G.A."/>
            <person name="Cisalpino P.S."/>
            <person name="Mora-Montes H.M."/>
            <person name="Almeida S.R."/>
            <person name="Stajich J.E."/>
            <person name="Lopes-Bezerra L.M."/>
            <person name="Vasconcelos A.T."/>
            <person name="Felipe M.S."/>
        </authorList>
    </citation>
    <scope>NUCLEOTIDE SEQUENCE [LARGE SCALE GENOMIC DNA]</scope>
    <source>
        <strain evidence="2 3">1099-18</strain>
    </source>
</reference>
<feature type="compositionally biased region" description="Basic and acidic residues" evidence="1">
    <location>
        <begin position="133"/>
        <end position="143"/>
    </location>
</feature>
<feature type="region of interest" description="Disordered" evidence="1">
    <location>
        <begin position="575"/>
        <end position="594"/>
    </location>
</feature>
<feature type="region of interest" description="Disordered" evidence="1">
    <location>
        <begin position="1"/>
        <end position="183"/>
    </location>
</feature>
<proteinExistence type="predicted"/>
<dbReference type="GeneID" id="27666934"/>
<evidence type="ECO:0000313" key="3">
    <source>
        <dbReference type="Proteomes" id="UP000033710"/>
    </source>
</evidence>
<feature type="compositionally biased region" description="Polar residues" evidence="1">
    <location>
        <begin position="842"/>
        <end position="855"/>
    </location>
</feature>
<feature type="compositionally biased region" description="Basic and acidic residues" evidence="1">
    <location>
        <begin position="969"/>
        <end position="979"/>
    </location>
</feature>
<feature type="compositionally biased region" description="Basic residues" evidence="1">
    <location>
        <begin position="48"/>
        <end position="58"/>
    </location>
</feature>
<feature type="compositionally biased region" description="Basic and acidic residues" evidence="1">
    <location>
        <begin position="156"/>
        <end position="166"/>
    </location>
</feature>
<dbReference type="Proteomes" id="UP000033710">
    <property type="component" value="Unassembled WGS sequence"/>
</dbReference>
<feature type="compositionally biased region" description="Basic residues" evidence="1">
    <location>
        <begin position="144"/>
        <end position="155"/>
    </location>
</feature>
<evidence type="ECO:0000313" key="2">
    <source>
        <dbReference type="EMBL" id="KJR80186.1"/>
    </source>
</evidence>
<comment type="caution">
    <text evidence="2">The sequence shown here is derived from an EMBL/GenBank/DDBJ whole genome shotgun (WGS) entry which is preliminary data.</text>
</comment>
<accession>A0A0F2LWB2</accession>
<feature type="region of interest" description="Disordered" evidence="1">
    <location>
        <begin position="745"/>
        <end position="882"/>
    </location>
</feature>
<dbReference type="VEuPathDB" id="FungiDB:SPSK_04897"/>
<feature type="compositionally biased region" description="Polar residues" evidence="1">
    <location>
        <begin position="170"/>
        <end position="179"/>
    </location>
</feature>
<feature type="region of interest" description="Disordered" evidence="1">
    <location>
        <begin position="969"/>
        <end position="1020"/>
    </location>
</feature>
<organism evidence="2 3">
    <name type="scientific">Sporothrix schenckii 1099-18</name>
    <dbReference type="NCBI Taxonomy" id="1397361"/>
    <lineage>
        <taxon>Eukaryota</taxon>
        <taxon>Fungi</taxon>
        <taxon>Dikarya</taxon>
        <taxon>Ascomycota</taxon>
        <taxon>Pezizomycotina</taxon>
        <taxon>Sordariomycetes</taxon>
        <taxon>Sordariomycetidae</taxon>
        <taxon>Ophiostomatales</taxon>
        <taxon>Ophiostomataceae</taxon>
        <taxon>Sporothrix</taxon>
    </lineage>
</organism>